<feature type="compositionally biased region" description="Polar residues" evidence="1">
    <location>
        <begin position="281"/>
        <end position="296"/>
    </location>
</feature>
<evidence type="ECO:0000313" key="2">
    <source>
        <dbReference type="EMBL" id="ORZ11125.1"/>
    </source>
</evidence>
<feature type="region of interest" description="Disordered" evidence="1">
    <location>
        <begin position="474"/>
        <end position="494"/>
    </location>
</feature>
<proteinExistence type="predicted"/>
<dbReference type="AlphaFoldDB" id="A0A1X2I7L0"/>
<protein>
    <submittedName>
        <fullName evidence="2">Uncharacterized protein</fullName>
    </submittedName>
</protein>
<feature type="region of interest" description="Disordered" evidence="1">
    <location>
        <begin position="390"/>
        <end position="424"/>
    </location>
</feature>
<feature type="region of interest" description="Disordered" evidence="1">
    <location>
        <begin position="281"/>
        <end position="302"/>
    </location>
</feature>
<feature type="compositionally biased region" description="Acidic residues" evidence="1">
    <location>
        <begin position="713"/>
        <end position="742"/>
    </location>
</feature>
<dbReference type="OrthoDB" id="10679603at2759"/>
<accession>A0A1X2I7L0</accession>
<reference evidence="2 3" key="1">
    <citation type="submission" date="2016-07" db="EMBL/GenBank/DDBJ databases">
        <title>Pervasive Adenine N6-methylation of Active Genes in Fungi.</title>
        <authorList>
            <consortium name="DOE Joint Genome Institute"/>
            <person name="Mondo S.J."/>
            <person name="Dannebaum R.O."/>
            <person name="Kuo R.C."/>
            <person name="Labutti K."/>
            <person name="Haridas S."/>
            <person name="Kuo A."/>
            <person name="Salamov A."/>
            <person name="Ahrendt S.R."/>
            <person name="Lipzen A."/>
            <person name="Sullivan W."/>
            <person name="Andreopoulos W.B."/>
            <person name="Clum A."/>
            <person name="Lindquist E."/>
            <person name="Daum C."/>
            <person name="Ramamoorthy G.K."/>
            <person name="Gryganskyi A."/>
            <person name="Culley D."/>
            <person name="Magnuson J.K."/>
            <person name="James T.Y."/>
            <person name="O'Malley M.A."/>
            <person name="Stajich J.E."/>
            <person name="Spatafora J.W."/>
            <person name="Visel A."/>
            <person name="Grigoriev I.V."/>
        </authorList>
    </citation>
    <scope>NUCLEOTIDE SEQUENCE [LARGE SCALE GENOMIC DNA]</scope>
    <source>
        <strain evidence="2 3">NRRL 1336</strain>
    </source>
</reference>
<feature type="region of interest" description="Disordered" evidence="1">
    <location>
        <begin position="688"/>
        <end position="762"/>
    </location>
</feature>
<dbReference type="EMBL" id="MCGE01000022">
    <property type="protein sequence ID" value="ORZ11125.1"/>
    <property type="molecule type" value="Genomic_DNA"/>
</dbReference>
<keyword evidence="3" id="KW-1185">Reference proteome</keyword>
<evidence type="ECO:0000313" key="3">
    <source>
        <dbReference type="Proteomes" id="UP000193560"/>
    </source>
</evidence>
<organism evidence="2 3">
    <name type="scientific">Absidia repens</name>
    <dbReference type="NCBI Taxonomy" id="90262"/>
    <lineage>
        <taxon>Eukaryota</taxon>
        <taxon>Fungi</taxon>
        <taxon>Fungi incertae sedis</taxon>
        <taxon>Mucoromycota</taxon>
        <taxon>Mucoromycotina</taxon>
        <taxon>Mucoromycetes</taxon>
        <taxon>Mucorales</taxon>
        <taxon>Cunninghamellaceae</taxon>
        <taxon>Absidia</taxon>
    </lineage>
</organism>
<dbReference type="Proteomes" id="UP000193560">
    <property type="component" value="Unassembled WGS sequence"/>
</dbReference>
<comment type="caution">
    <text evidence="2">The sequence shown here is derived from an EMBL/GenBank/DDBJ whole genome shotgun (WGS) entry which is preliminary data.</text>
</comment>
<gene>
    <name evidence="2" type="ORF">BCR42DRAFT_103110</name>
</gene>
<name>A0A1X2I7L0_9FUNG</name>
<feature type="compositionally biased region" description="Polar residues" evidence="1">
    <location>
        <begin position="743"/>
        <end position="752"/>
    </location>
</feature>
<evidence type="ECO:0000256" key="1">
    <source>
        <dbReference type="SAM" id="MobiDB-lite"/>
    </source>
</evidence>
<sequence>MTSAFNSGIFKTLVEANQRSCDLINSFVGSFDFNRNKSNTLQELKEQTFHTKLYINIQNTLPFIKHNIPKAYCELSYENIVLWIQRALYRINVATFIRFLELDNIYNAGKFSLHHICYEEETRSNDVQAAFVDLRTRLLATLVADEIDTSSNENTSIEMSPLMERTLPLDGSAFGLYPEEDDDFILELLKQRHEMITTLPDSDALDALVTADNLINVWKVAIIASMYRMPALELPPGFPPNQSNDDVYIKQEDVLTDVYSDAQEYQYSQDRHLSQVYQLSQEGESYESNTHGNTPIKQEDDDNYNGIAAQQYGSTTFTTPCDSGDDSDHSYQGVEYLPNPVLATHILPGDDPEFFEGDRYVLASPSLTEHDLPGDDDNDFEGDQYHLARPSFAENGLPDNVEKDDENGQSHLYEPPEDSNYCEDQLGTLDEQNKHPDTNINTDTDTDTDTNINITITINSDSITNSNTNTMNVHSTDKAGDGSEGGGILEENDDDAGNQLEESEADHDHGSVGTHTPIIDWNRHLAPSTAISDPFSDSEIGHDLEDNDDNNEFDLFPAAHEDDYAADVNNMYETTSPWNFDDATEFDINQQYTMVDEIAGDDDIDTPSEMPTKADDTVTIDTHTTAIDNSSSSQAHMDSTSVHGISNQLESSPVDTHLATEAQNDDEGADDLVDEYEDVDNRVEASAEALENDDLTTTSPTLAGAHVAGNDASDSDEDLIDELENDDDDDSEYQLDPDEMDDSSSTNNSYIETTGGEGEGRN</sequence>